<evidence type="ECO:0000313" key="1">
    <source>
        <dbReference type="EMBL" id="VEN73141.1"/>
    </source>
</evidence>
<proteinExistence type="predicted"/>
<gene>
    <name evidence="1" type="ORF">EPICR_120037</name>
</gene>
<dbReference type="AlphaFoldDB" id="A0A484HEJ8"/>
<dbReference type="EMBL" id="CAACVI010000004">
    <property type="protein sequence ID" value="VEN73141.1"/>
    <property type="molecule type" value="Genomic_DNA"/>
</dbReference>
<organism evidence="1">
    <name type="scientific">uncultured Desulfobacteraceae bacterium</name>
    <dbReference type="NCBI Taxonomy" id="218296"/>
    <lineage>
        <taxon>Bacteria</taxon>
        <taxon>Pseudomonadati</taxon>
        <taxon>Thermodesulfobacteriota</taxon>
        <taxon>Desulfobacteria</taxon>
        <taxon>Desulfobacterales</taxon>
        <taxon>Desulfobacteraceae</taxon>
        <taxon>environmental samples</taxon>
    </lineage>
</organism>
<evidence type="ECO:0008006" key="2">
    <source>
        <dbReference type="Google" id="ProtNLM"/>
    </source>
</evidence>
<reference evidence="1" key="1">
    <citation type="submission" date="2019-01" db="EMBL/GenBank/DDBJ databases">
        <authorList>
            <consortium name="Genoscope - CEA"/>
            <person name="William W."/>
        </authorList>
    </citation>
    <scope>NUCLEOTIDE SEQUENCE</scope>
    <source>
        <strain evidence="1">CR-1</strain>
    </source>
</reference>
<name>A0A484HEJ8_9BACT</name>
<sequence length="78" mass="9079">MSNRIMKIADQFKALPQSERNEFLSWLFDFETSQSDEWDKKIAHDSQPGGRLENVLSRVRKDIAEGRTKPLDEVLNNT</sequence>
<accession>A0A484HEJ8</accession>
<protein>
    <recommendedName>
        <fullName evidence="2">Addiction module component</fullName>
    </recommendedName>
</protein>